<evidence type="ECO:0000256" key="3">
    <source>
        <dbReference type="SAM" id="SignalP"/>
    </source>
</evidence>
<accession>A0A8B8IFX6</accession>
<evidence type="ECO:0000313" key="7">
    <source>
        <dbReference type="RefSeq" id="XP_026495985.2"/>
    </source>
</evidence>
<evidence type="ECO:0000259" key="4">
    <source>
        <dbReference type="Pfam" id="PF00372"/>
    </source>
</evidence>
<dbReference type="PROSITE" id="PS00210">
    <property type="entry name" value="HEMOCYANIN_2"/>
    <property type="match status" value="1"/>
</dbReference>
<dbReference type="GeneID" id="113400566"/>
<reference evidence="7" key="1">
    <citation type="submission" date="2025-08" db="UniProtKB">
        <authorList>
            <consortium name="RefSeq"/>
        </authorList>
    </citation>
    <scope>IDENTIFICATION</scope>
    <source>
        <tissue evidence="7">Whole body</tissue>
    </source>
</reference>
<dbReference type="InterPro" id="IPR036697">
    <property type="entry name" value="Hemocyanin_N_sf"/>
</dbReference>
<comment type="similarity">
    <text evidence="2">Belongs to the hemocyanin family.</text>
</comment>
<organism evidence="6 7">
    <name type="scientific">Vanessa tameamea</name>
    <name type="common">Kamehameha butterfly</name>
    <dbReference type="NCBI Taxonomy" id="334116"/>
    <lineage>
        <taxon>Eukaryota</taxon>
        <taxon>Metazoa</taxon>
        <taxon>Ecdysozoa</taxon>
        <taxon>Arthropoda</taxon>
        <taxon>Hexapoda</taxon>
        <taxon>Insecta</taxon>
        <taxon>Pterygota</taxon>
        <taxon>Neoptera</taxon>
        <taxon>Endopterygota</taxon>
        <taxon>Lepidoptera</taxon>
        <taxon>Glossata</taxon>
        <taxon>Ditrysia</taxon>
        <taxon>Papilionoidea</taxon>
        <taxon>Nymphalidae</taxon>
        <taxon>Nymphalinae</taxon>
        <taxon>Vanessa</taxon>
    </lineage>
</organism>
<dbReference type="OrthoDB" id="7457075at2759"/>
<dbReference type="InterPro" id="IPR013788">
    <property type="entry name" value="Hemocyanin/hexamerin"/>
</dbReference>
<dbReference type="PROSITE" id="PS00209">
    <property type="entry name" value="HEMOCYANIN_1"/>
    <property type="match status" value="1"/>
</dbReference>
<dbReference type="OMA" id="FRFPENM"/>
<dbReference type="Pfam" id="PF03723">
    <property type="entry name" value="Hemocyanin_C"/>
    <property type="match status" value="1"/>
</dbReference>
<feature type="signal peptide" evidence="3">
    <location>
        <begin position="1"/>
        <end position="22"/>
    </location>
</feature>
<dbReference type="InterPro" id="IPR000896">
    <property type="entry name" value="Hemocyanin/hexamerin_mid_dom"/>
</dbReference>
<feature type="domain" description="Hemocyanin middle" evidence="4">
    <location>
        <begin position="168"/>
        <end position="428"/>
    </location>
</feature>
<dbReference type="SUPFAM" id="SSF48056">
    <property type="entry name" value="Di-copper centre-containing domain"/>
    <property type="match status" value="1"/>
</dbReference>
<dbReference type="Pfam" id="PF00372">
    <property type="entry name" value="Hemocyanin_M"/>
    <property type="match status" value="1"/>
</dbReference>
<dbReference type="Gene3D" id="1.10.1280.10">
    <property type="entry name" value="Di-copper center containing domain from catechol oxidase"/>
    <property type="match status" value="1"/>
</dbReference>
<evidence type="ECO:0000256" key="1">
    <source>
        <dbReference type="ARBA" id="ARBA00022761"/>
    </source>
</evidence>
<dbReference type="InterPro" id="IPR014756">
    <property type="entry name" value="Ig_E-set"/>
</dbReference>
<evidence type="ECO:0000313" key="6">
    <source>
        <dbReference type="Proteomes" id="UP001652626"/>
    </source>
</evidence>
<dbReference type="AlphaFoldDB" id="A0A8B8IFX6"/>
<evidence type="ECO:0000256" key="2">
    <source>
        <dbReference type="ARBA" id="ARBA00038082"/>
    </source>
</evidence>
<keyword evidence="3" id="KW-0732">Signal</keyword>
<dbReference type="SUPFAM" id="SSF81296">
    <property type="entry name" value="E set domains"/>
    <property type="match status" value="1"/>
</dbReference>
<keyword evidence="1" id="KW-0758">Storage protein</keyword>
<dbReference type="InterPro" id="IPR008922">
    <property type="entry name" value="Di-copper_centre_dom_sf"/>
</dbReference>
<dbReference type="SUPFAM" id="SSF48050">
    <property type="entry name" value="Hemocyanin, N-terminal domain"/>
    <property type="match status" value="1"/>
</dbReference>
<dbReference type="PANTHER" id="PTHR11511">
    <property type="entry name" value="LARVAL STORAGE PROTEIN/PHENOLOXIDASE"/>
    <property type="match status" value="1"/>
</dbReference>
<dbReference type="RefSeq" id="XP_026495985.2">
    <property type="nucleotide sequence ID" value="XM_026640200.2"/>
</dbReference>
<keyword evidence="6" id="KW-1185">Reference proteome</keyword>
<dbReference type="InterPro" id="IPR037020">
    <property type="entry name" value="Hemocyanin_C_sf"/>
</dbReference>
<gene>
    <name evidence="7" type="primary">LOC113400566</name>
</gene>
<dbReference type="PRINTS" id="PR00187">
    <property type="entry name" value="HAEMOCYANIN"/>
</dbReference>
<protein>
    <submittedName>
        <fullName evidence="7">Arylphorin subunit alpha-like isoform X1</fullName>
    </submittedName>
</protein>
<dbReference type="GO" id="GO:0045735">
    <property type="term" value="F:nutrient reservoir activity"/>
    <property type="evidence" value="ECO:0007669"/>
    <property type="project" value="UniProtKB-KW"/>
</dbReference>
<sequence>MFLKYSMNMIFLWLYLLGTASSAPSDEFRSFVHEGELEVTDDAYIKYIIPSGYSPHKIQKQTRLLLRDFVNKDDLFFQDNEYYKILNEHVEAGHTMKGLTFNIYDDNMREAAIALFRLLQFAQDDKIESIKEWASANINNDMLDYALILTSLFRVDALKGHEPPFITKPNYFVNSETIKKAFKLKLNNGKFNPQEAQVQQFYRTNDVISINTNYSSWNLWNKECRDNLDYFREDIGLNSYYYGVHFLYPFWMNSEELTGTDPKYAEKYYYIHQQLIARYNLEKEHLKYLNVSDTSKCYDDYMPYLTYDNGLPFPSRSNIRREWSDDYARIKSVDIAIKECITRGVIFMENGTKIDLTEDNFVDLLAKLIRANFESVQVAKTLRSLFGYGSDGFPTERYNPAPSVLHHPQTSLRDPIYWYMIQSLLKYFDDFSNTLDPYDFSKYQNDEFSIIDNSFTKITTYYEFYQFNLEKIFSNDNNDLRSSPLTFTARQKRLKHTPFSLSFTIDSKYNKTSLVKLFLGPACNEITCFDEFCKFFELDSFIYEVNEGLNILKWSPDTTLKYAFDDYFNIELKSSRKNKFCLFKFPENMIIPKGLEQGLNFTLFILITPVDDDSDLDTLSVPLGFPFHRQTSISNFADFNNYKFYNVTIYHKENSKHANGYFSSHLN</sequence>
<feature type="chain" id="PRO_5045709646" evidence="3">
    <location>
        <begin position="23"/>
        <end position="667"/>
    </location>
</feature>
<evidence type="ECO:0000259" key="5">
    <source>
        <dbReference type="Pfam" id="PF03723"/>
    </source>
</evidence>
<feature type="domain" description="Hemocyanin C-terminal" evidence="5">
    <location>
        <begin position="438"/>
        <end position="651"/>
    </location>
</feature>
<dbReference type="Gene3D" id="1.20.1370.10">
    <property type="entry name" value="Hemocyanin, N-terminal domain"/>
    <property type="match status" value="1"/>
</dbReference>
<proteinExistence type="inferred from homology"/>
<dbReference type="InterPro" id="IPR005203">
    <property type="entry name" value="Hemocyanin_C"/>
</dbReference>
<dbReference type="GO" id="GO:0005615">
    <property type="term" value="C:extracellular space"/>
    <property type="evidence" value="ECO:0007669"/>
    <property type="project" value="UniProtKB-ARBA"/>
</dbReference>
<dbReference type="PANTHER" id="PTHR11511:SF5">
    <property type="entry name" value="FAT-BODY PROTEIN 1-RELATED"/>
    <property type="match status" value="1"/>
</dbReference>
<dbReference type="Gene3D" id="2.60.40.1520">
    <property type="entry name" value="Hemocyanin, C-terminal domain"/>
    <property type="match status" value="1"/>
</dbReference>
<name>A0A8B8IFX6_VANTA</name>
<dbReference type="Proteomes" id="UP001652626">
    <property type="component" value="Chromosome 17"/>
</dbReference>